<dbReference type="SUPFAM" id="SSF46785">
    <property type="entry name" value="Winged helix' DNA-binding domain"/>
    <property type="match status" value="1"/>
</dbReference>
<proteinExistence type="predicted"/>
<gene>
    <name evidence="2" type="ORF">ISF26_04690</name>
</gene>
<reference evidence="2 3" key="1">
    <citation type="journal article" date="2021" name="Genome Biol. Evol.">
        <title>Complete Genome Sequencing of a Novel Gloeobacter Species from a Waterfall Cave in Mexico.</title>
        <authorList>
            <person name="Saw J.H."/>
            <person name="Cardona T."/>
            <person name="Montejano G."/>
        </authorList>
    </citation>
    <scope>NUCLEOTIDE SEQUENCE [LARGE SCALE GENOMIC DNA]</scope>
    <source>
        <strain evidence="2">MG652769</strain>
    </source>
</reference>
<keyword evidence="3" id="KW-1185">Reference proteome</keyword>
<dbReference type="Proteomes" id="UP001054846">
    <property type="component" value="Chromosome"/>
</dbReference>
<dbReference type="Gene3D" id="1.10.10.10">
    <property type="entry name" value="Winged helix-like DNA-binding domain superfamily/Winged helix DNA-binding domain"/>
    <property type="match status" value="1"/>
</dbReference>
<dbReference type="InterPro" id="IPR036388">
    <property type="entry name" value="WH-like_DNA-bd_sf"/>
</dbReference>
<dbReference type="CDD" id="cd00090">
    <property type="entry name" value="HTH_ARSR"/>
    <property type="match status" value="1"/>
</dbReference>
<dbReference type="InterPro" id="IPR025474">
    <property type="entry name" value="DUF4325"/>
</dbReference>
<dbReference type="InterPro" id="IPR011991">
    <property type="entry name" value="ArsR-like_HTH"/>
</dbReference>
<protein>
    <submittedName>
        <fullName evidence="2">DUF4325 domain-containing protein</fullName>
    </submittedName>
</protein>
<evidence type="ECO:0000313" key="2">
    <source>
        <dbReference type="EMBL" id="UFP95547.1"/>
    </source>
</evidence>
<sequence>MENLDWNPEIVTTEDPKIWLLQALYEKQPNPVQVVADKLSITRQAAHRQMAKLVKDGLVQATGHTRARVYTLTTVANKQKIYSRSNGLDEDLAWREVCQPLLQNLEKNNNEIYQICFYGFTEMFNNAIDHSGASAVTAEIILTGAYIELQINDDGVGIFKKIKEAFNLEDERHAIFELSKGKLTTDPDNHSGQGIFFTSRAFDYFDIFSRGLFFACHNTQDLLVGEIEDMEGTLVTMKVGLFSNRNLGEIFARFEGEEGEDGLRGFDRTQVPVSLAAAGEDNFVSRSQAKRVLARAHQFKEIILDFEGVDYVGQAFADEIFRVYTANNPDVHITYIQANSEVKKMINWALHTARERKRDQKQEP</sequence>
<dbReference type="Gene3D" id="3.30.565.10">
    <property type="entry name" value="Histidine kinase-like ATPase, C-terminal domain"/>
    <property type="match status" value="1"/>
</dbReference>
<dbReference type="InterPro" id="IPR036390">
    <property type="entry name" value="WH_DNA-bd_sf"/>
</dbReference>
<evidence type="ECO:0000259" key="1">
    <source>
        <dbReference type="Pfam" id="PF14213"/>
    </source>
</evidence>
<organism evidence="2 3">
    <name type="scientific">Gloeobacter morelensis MG652769</name>
    <dbReference type="NCBI Taxonomy" id="2781736"/>
    <lineage>
        <taxon>Bacteria</taxon>
        <taxon>Bacillati</taxon>
        <taxon>Cyanobacteriota</taxon>
        <taxon>Cyanophyceae</taxon>
        <taxon>Gloeobacterales</taxon>
        <taxon>Gloeobacteraceae</taxon>
        <taxon>Gloeobacter</taxon>
        <taxon>Gloeobacter morelensis</taxon>
    </lineage>
</organism>
<dbReference type="SUPFAM" id="SSF55874">
    <property type="entry name" value="ATPase domain of HSP90 chaperone/DNA topoisomerase II/histidine kinase"/>
    <property type="match status" value="1"/>
</dbReference>
<dbReference type="RefSeq" id="WP_230842776.1">
    <property type="nucleotide sequence ID" value="NZ_CP063845.1"/>
</dbReference>
<dbReference type="Pfam" id="PF14213">
    <property type="entry name" value="DUF4325"/>
    <property type="match status" value="1"/>
</dbReference>
<dbReference type="InterPro" id="IPR036890">
    <property type="entry name" value="HATPase_C_sf"/>
</dbReference>
<feature type="domain" description="DUF4325" evidence="1">
    <location>
        <begin position="288"/>
        <end position="343"/>
    </location>
</feature>
<accession>A0ABY3PPG6</accession>
<name>A0ABY3PPG6_9CYAN</name>
<evidence type="ECO:0000313" key="3">
    <source>
        <dbReference type="Proteomes" id="UP001054846"/>
    </source>
</evidence>
<dbReference type="EMBL" id="CP063845">
    <property type="protein sequence ID" value="UFP95547.1"/>
    <property type="molecule type" value="Genomic_DNA"/>
</dbReference>